<reference evidence="1" key="1">
    <citation type="submission" date="2022-01" db="EMBL/GenBank/DDBJ databases">
        <authorList>
            <person name="Braso-Vives M."/>
        </authorList>
    </citation>
    <scope>NUCLEOTIDE SEQUENCE</scope>
</reference>
<dbReference type="PANTHER" id="PTHR31655:SF7">
    <property type="entry name" value="PROTEIN FAM78A"/>
    <property type="match status" value="1"/>
</dbReference>
<accession>A0A8K0EZD4</accession>
<name>A0A8K0EZD4_BRALA</name>
<gene>
    <name evidence="1" type="primary">FAM78B</name>
    <name evidence="1" type="ORF">BLAG_LOCUS23595</name>
</gene>
<evidence type="ECO:0000313" key="1">
    <source>
        <dbReference type="EMBL" id="CAH1271643.1"/>
    </source>
</evidence>
<keyword evidence="2" id="KW-1185">Reference proteome</keyword>
<dbReference type="Proteomes" id="UP000838412">
    <property type="component" value="Chromosome 8"/>
</dbReference>
<dbReference type="OrthoDB" id="9971204at2759"/>
<dbReference type="OMA" id="IDHCPTI"/>
<dbReference type="InterPro" id="IPR029638">
    <property type="entry name" value="FAM78"/>
</dbReference>
<evidence type="ECO:0000313" key="2">
    <source>
        <dbReference type="Proteomes" id="UP000838412"/>
    </source>
</evidence>
<dbReference type="EMBL" id="OV696693">
    <property type="protein sequence ID" value="CAH1271643.1"/>
    <property type="molecule type" value="Genomic_DNA"/>
</dbReference>
<dbReference type="PANTHER" id="PTHR31655">
    <property type="entry name" value="PROTEIN FAM78A"/>
    <property type="match status" value="1"/>
</dbReference>
<organism evidence="1 2">
    <name type="scientific">Branchiostoma lanceolatum</name>
    <name type="common">Common lancelet</name>
    <name type="synonym">Amphioxus lanceolatum</name>
    <dbReference type="NCBI Taxonomy" id="7740"/>
    <lineage>
        <taxon>Eukaryota</taxon>
        <taxon>Metazoa</taxon>
        <taxon>Chordata</taxon>
        <taxon>Cephalochordata</taxon>
        <taxon>Leptocardii</taxon>
        <taxon>Amphioxiformes</taxon>
        <taxon>Branchiostomatidae</taxon>
        <taxon>Branchiostoma</taxon>
    </lineage>
</organism>
<dbReference type="AlphaFoldDB" id="A0A8K0EZD4"/>
<sequence length="283" mass="31746">MLPLSLLVQRDPFGTSRMGCVQSSAGCNRCPACKFKVSVTDLHASIDTTPTIIEEYSDVVLKYRTPYFRASAKVTVPPIRRAGRWAVGWIQACTHMEFFNTYDNMGTSSWEIPSLKTGEYKMISDSDGVLYPWYGATTEVAVVEGPTHSPLKVELSMNDNFYPSVTWDTPVSSGNFPHLTRITRDQGFTTWLAVMNLDSGEVRPLRTIKWRMRLQIEVEPLEDAGKRARLVGTGKQEQPYILTNNQPIPETALRKPNANDAQMLVWRPSKGPPVVVVPPKAQR</sequence>
<protein>
    <submittedName>
        <fullName evidence="1">FAM78B protein</fullName>
    </submittedName>
</protein>
<proteinExistence type="predicted"/>